<dbReference type="InParanoid" id="A0A7X0JSW6"/>
<keyword evidence="2" id="KW-1185">Reference proteome</keyword>
<sequence length="32" mass="3426">MRRQEQLEGAFAGANDQSLAGARVALFNPPPL</sequence>
<evidence type="ECO:0000313" key="2">
    <source>
        <dbReference type="Proteomes" id="UP000528457"/>
    </source>
</evidence>
<reference evidence="1 2" key="1">
    <citation type="submission" date="2020-08" db="EMBL/GenBank/DDBJ databases">
        <title>Genomic Encyclopedia of Type Strains, Phase IV (KMG-IV): sequencing the most valuable type-strain genomes for metagenomic binning, comparative biology and taxonomic classification.</title>
        <authorList>
            <person name="Goeker M."/>
        </authorList>
    </citation>
    <scope>NUCLEOTIDE SEQUENCE [LARGE SCALE GENOMIC DNA]</scope>
    <source>
        <strain evidence="1 2">DSM 22368</strain>
    </source>
</reference>
<accession>A0A7X0JSW6</accession>
<dbReference type="EMBL" id="JACHHT010000002">
    <property type="protein sequence ID" value="MBB6521652.1"/>
    <property type="molecule type" value="Genomic_DNA"/>
</dbReference>
<gene>
    <name evidence="1" type="ORF">HNR48_001937</name>
</gene>
<dbReference type="AlphaFoldDB" id="A0A7X0JSW6"/>
<evidence type="ECO:0000313" key="1">
    <source>
        <dbReference type="EMBL" id="MBB6521652.1"/>
    </source>
</evidence>
<name>A0A7X0JSW6_9GAMM</name>
<organism evidence="1 2">
    <name type="scientific">Pseudoteredinibacter isoporae</name>
    <dbReference type="NCBI Taxonomy" id="570281"/>
    <lineage>
        <taxon>Bacteria</taxon>
        <taxon>Pseudomonadati</taxon>
        <taxon>Pseudomonadota</taxon>
        <taxon>Gammaproteobacteria</taxon>
        <taxon>Cellvibrionales</taxon>
        <taxon>Cellvibrionaceae</taxon>
        <taxon>Pseudoteredinibacter</taxon>
    </lineage>
</organism>
<comment type="caution">
    <text evidence="1">The sequence shown here is derived from an EMBL/GenBank/DDBJ whole genome shotgun (WGS) entry which is preliminary data.</text>
</comment>
<protein>
    <submittedName>
        <fullName evidence="1">Uncharacterized protein</fullName>
    </submittedName>
</protein>
<dbReference type="Proteomes" id="UP000528457">
    <property type="component" value="Unassembled WGS sequence"/>
</dbReference>
<proteinExistence type="predicted"/>